<gene>
    <name evidence="2" type="ORF">ACJDTP_00980</name>
</gene>
<dbReference type="GO" id="GO:0016757">
    <property type="term" value="F:glycosyltransferase activity"/>
    <property type="evidence" value="ECO:0007669"/>
    <property type="project" value="UniProtKB-KW"/>
</dbReference>
<dbReference type="EMBL" id="JBJIAB010000001">
    <property type="protein sequence ID" value="MFL0163635.1"/>
    <property type="molecule type" value="Genomic_DNA"/>
</dbReference>
<protein>
    <submittedName>
        <fullName evidence="2">Glycosyltransferase</fullName>
        <ecNumber evidence="2">2.4.-.-</ecNumber>
    </submittedName>
</protein>
<sequence length="367" mass="42533">MKRKIAFFITNLEGGGAEKVLVDIVNSINADKFDITLVLLKKKGVHLNKVRKDITIKNIFSSNRILGAMSYRFLRYLPKIYYKLKIKEKYDVEVAFLEGLPTKLISASNNIHSKKIAWVHIDLIKEHWTKKYYDSINDEKESYKKFNEIIFVSEDSKQAFNKLFSNLNIKERVIYNPILIDDVIEKSKERNVKFEEFTIISVGRLHKQKGFYRLIKVHSELCKKYPHKLIILGEGPERNKLENEIKELGVKNSVELKGFVSNPYPYIKAADLYISSSISEGHPLVILEAVALEKAIIGTRISGTREILKDGECGILCESTEDGIKQALEYVLSNDNVIKKLENKSKKRKKDFNYRENIREIERLLEE</sequence>
<organism evidence="2 3">
    <name type="scientific">Candidatus Clostridium helianthi</name>
    <dbReference type="NCBI Taxonomy" id="3381660"/>
    <lineage>
        <taxon>Bacteria</taxon>
        <taxon>Bacillati</taxon>
        <taxon>Bacillota</taxon>
        <taxon>Clostridia</taxon>
        <taxon>Eubacteriales</taxon>
        <taxon>Clostridiaceae</taxon>
        <taxon>Clostridium</taxon>
    </lineage>
</organism>
<keyword evidence="2" id="KW-0808">Transferase</keyword>
<dbReference type="CDD" id="cd03811">
    <property type="entry name" value="GT4_GT28_WabH-like"/>
    <property type="match status" value="1"/>
</dbReference>
<dbReference type="EC" id="2.4.-.-" evidence="2"/>
<dbReference type="RefSeq" id="WP_406760231.1">
    <property type="nucleotide sequence ID" value="NZ_JBJIAB010000001.1"/>
</dbReference>
<dbReference type="InterPro" id="IPR001296">
    <property type="entry name" value="Glyco_trans_1"/>
</dbReference>
<dbReference type="Pfam" id="PF00534">
    <property type="entry name" value="Glycos_transf_1"/>
    <property type="match status" value="1"/>
</dbReference>
<keyword evidence="3" id="KW-1185">Reference proteome</keyword>
<evidence type="ECO:0000313" key="3">
    <source>
        <dbReference type="Proteomes" id="UP001623600"/>
    </source>
</evidence>
<keyword evidence="2" id="KW-0328">Glycosyltransferase</keyword>
<accession>A0ABW8S0C4</accession>
<evidence type="ECO:0000313" key="2">
    <source>
        <dbReference type="EMBL" id="MFL0163635.1"/>
    </source>
</evidence>
<dbReference type="Proteomes" id="UP001623600">
    <property type="component" value="Unassembled WGS sequence"/>
</dbReference>
<dbReference type="PANTHER" id="PTHR12526">
    <property type="entry name" value="GLYCOSYLTRANSFERASE"/>
    <property type="match status" value="1"/>
</dbReference>
<dbReference type="PANTHER" id="PTHR12526:SF630">
    <property type="entry name" value="GLYCOSYLTRANSFERASE"/>
    <property type="match status" value="1"/>
</dbReference>
<evidence type="ECO:0000259" key="1">
    <source>
        <dbReference type="Pfam" id="PF00534"/>
    </source>
</evidence>
<dbReference type="Gene3D" id="3.40.50.2000">
    <property type="entry name" value="Glycogen Phosphorylase B"/>
    <property type="match status" value="2"/>
</dbReference>
<comment type="caution">
    <text evidence="2">The sequence shown here is derived from an EMBL/GenBank/DDBJ whole genome shotgun (WGS) entry which is preliminary data.</text>
</comment>
<dbReference type="SUPFAM" id="SSF53756">
    <property type="entry name" value="UDP-Glycosyltransferase/glycogen phosphorylase"/>
    <property type="match status" value="1"/>
</dbReference>
<reference evidence="2 3" key="1">
    <citation type="submission" date="2024-11" db="EMBL/GenBank/DDBJ databases">
        <authorList>
            <person name="Heng Y.C."/>
            <person name="Lim A.C.H."/>
            <person name="Lee J.K.Y."/>
            <person name="Kittelmann S."/>
        </authorList>
    </citation>
    <scope>NUCLEOTIDE SEQUENCE [LARGE SCALE GENOMIC DNA]</scope>
    <source>
        <strain evidence="2 3">WILCCON 0112</strain>
    </source>
</reference>
<feature type="domain" description="Glycosyl transferase family 1" evidence="1">
    <location>
        <begin position="186"/>
        <end position="348"/>
    </location>
</feature>
<name>A0ABW8S0C4_9CLOT</name>
<proteinExistence type="predicted"/>